<comment type="subcellular location">
    <subcellularLocation>
        <location evidence="1">Nucleus</location>
    </subcellularLocation>
</comment>
<reference evidence="4" key="1">
    <citation type="submission" date="2021-02" db="EMBL/GenBank/DDBJ databases">
        <authorList>
            <person name="Nowell W R."/>
        </authorList>
    </citation>
    <scope>NUCLEOTIDE SEQUENCE</scope>
    <source>
        <strain evidence="4">Ploen Becks lab</strain>
    </source>
</reference>
<sequence>MRSLHDNRYNKKRQLDREDALKRKIEDTFPLRRLKINTNPTIPEEREIYEVEKIFDHKFDNKNKYFFLVKWMKTERNSWKPKENFIDNKPIEDYWKNQKGKEPAVKRERGRPKKTNFKISDVVNVLAIYLSSLILPIGCIRGEENF</sequence>
<dbReference type="InterPro" id="IPR051219">
    <property type="entry name" value="Heterochromatin_chromo-domain"/>
</dbReference>
<dbReference type="EMBL" id="CAJNOC010004720">
    <property type="protein sequence ID" value="CAF1031490.1"/>
    <property type="molecule type" value="Genomic_DNA"/>
</dbReference>
<feature type="domain" description="Chromo" evidence="3">
    <location>
        <begin position="49"/>
        <end position="106"/>
    </location>
</feature>
<dbReference type="InterPro" id="IPR023780">
    <property type="entry name" value="Chromo_domain"/>
</dbReference>
<dbReference type="InterPro" id="IPR016197">
    <property type="entry name" value="Chromo-like_dom_sf"/>
</dbReference>
<dbReference type="AlphaFoldDB" id="A0A814J268"/>
<name>A0A814J268_9BILA</name>
<accession>A0A814J268</accession>
<evidence type="ECO:0000313" key="5">
    <source>
        <dbReference type="Proteomes" id="UP000663879"/>
    </source>
</evidence>
<gene>
    <name evidence="4" type="ORF">OXX778_LOCUS17888</name>
</gene>
<organism evidence="4 5">
    <name type="scientific">Brachionus calyciflorus</name>
    <dbReference type="NCBI Taxonomy" id="104777"/>
    <lineage>
        <taxon>Eukaryota</taxon>
        <taxon>Metazoa</taxon>
        <taxon>Spiralia</taxon>
        <taxon>Gnathifera</taxon>
        <taxon>Rotifera</taxon>
        <taxon>Eurotatoria</taxon>
        <taxon>Monogononta</taxon>
        <taxon>Pseudotrocha</taxon>
        <taxon>Ploima</taxon>
        <taxon>Brachionidae</taxon>
        <taxon>Brachionus</taxon>
    </lineage>
</organism>
<dbReference type="Gene3D" id="2.40.50.40">
    <property type="match status" value="1"/>
</dbReference>
<dbReference type="Pfam" id="PF00385">
    <property type="entry name" value="Chromo"/>
    <property type="match status" value="1"/>
</dbReference>
<dbReference type="PANTHER" id="PTHR22812">
    <property type="entry name" value="CHROMOBOX PROTEIN"/>
    <property type="match status" value="1"/>
</dbReference>
<keyword evidence="2" id="KW-0539">Nucleus</keyword>
<dbReference type="SUPFAM" id="SSF54160">
    <property type="entry name" value="Chromo domain-like"/>
    <property type="match status" value="1"/>
</dbReference>
<keyword evidence="5" id="KW-1185">Reference proteome</keyword>
<protein>
    <recommendedName>
        <fullName evidence="3">Chromo domain-containing protein</fullName>
    </recommendedName>
</protein>
<evidence type="ECO:0000259" key="3">
    <source>
        <dbReference type="PROSITE" id="PS50013"/>
    </source>
</evidence>
<dbReference type="Proteomes" id="UP000663879">
    <property type="component" value="Unassembled WGS sequence"/>
</dbReference>
<dbReference type="InterPro" id="IPR000953">
    <property type="entry name" value="Chromo/chromo_shadow_dom"/>
</dbReference>
<dbReference type="GO" id="GO:0005634">
    <property type="term" value="C:nucleus"/>
    <property type="evidence" value="ECO:0007669"/>
    <property type="project" value="UniProtKB-SubCell"/>
</dbReference>
<dbReference type="PROSITE" id="PS50013">
    <property type="entry name" value="CHROMO_2"/>
    <property type="match status" value="1"/>
</dbReference>
<comment type="caution">
    <text evidence="4">The sequence shown here is derived from an EMBL/GenBank/DDBJ whole genome shotgun (WGS) entry which is preliminary data.</text>
</comment>
<dbReference type="OrthoDB" id="10267344at2759"/>
<evidence type="ECO:0000256" key="1">
    <source>
        <dbReference type="ARBA" id="ARBA00004123"/>
    </source>
</evidence>
<proteinExistence type="predicted"/>
<evidence type="ECO:0000313" key="4">
    <source>
        <dbReference type="EMBL" id="CAF1031490.1"/>
    </source>
</evidence>
<dbReference type="SMART" id="SM00298">
    <property type="entry name" value="CHROMO"/>
    <property type="match status" value="1"/>
</dbReference>
<evidence type="ECO:0000256" key="2">
    <source>
        <dbReference type="ARBA" id="ARBA00023242"/>
    </source>
</evidence>